<dbReference type="Pfam" id="PF00728">
    <property type="entry name" value="Glyco_hydro_20"/>
    <property type="match status" value="2"/>
</dbReference>
<feature type="domain" description="Glycoside hydrolase family 20 catalytic" evidence="6">
    <location>
        <begin position="1"/>
        <end position="52"/>
    </location>
</feature>
<dbReference type="GO" id="GO:0005764">
    <property type="term" value="C:lysosome"/>
    <property type="evidence" value="ECO:0007669"/>
    <property type="project" value="TreeGrafter"/>
</dbReference>
<reference evidence="8" key="1">
    <citation type="submission" date="2016-11" db="UniProtKB">
        <authorList>
            <consortium name="WormBaseParasite"/>
        </authorList>
    </citation>
    <scope>IDENTIFICATION</scope>
</reference>
<feature type="active site" description="Proton donor" evidence="5">
    <location>
        <position position="93"/>
    </location>
</feature>
<keyword evidence="4" id="KW-0378">Hydrolase</keyword>
<evidence type="ECO:0000256" key="2">
    <source>
        <dbReference type="ARBA" id="ARBA00006285"/>
    </source>
</evidence>
<dbReference type="SUPFAM" id="SSF51445">
    <property type="entry name" value="(Trans)glycosidases"/>
    <property type="match status" value="1"/>
</dbReference>
<keyword evidence="7" id="KW-1185">Reference proteome</keyword>
<evidence type="ECO:0000256" key="4">
    <source>
        <dbReference type="ARBA" id="ARBA00022801"/>
    </source>
</evidence>
<proteinExistence type="inferred from homology"/>
<dbReference type="GO" id="GO:0006689">
    <property type="term" value="P:ganglioside catabolic process"/>
    <property type="evidence" value="ECO:0007669"/>
    <property type="project" value="TreeGrafter"/>
</dbReference>
<name>A0A1I8A939_9BILA</name>
<evidence type="ECO:0000256" key="3">
    <source>
        <dbReference type="ARBA" id="ARBA00012663"/>
    </source>
</evidence>
<dbReference type="EC" id="3.2.1.52" evidence="3"/>
<feature type="domain" description="Glycoside hydrolase family 20 catalytic" evidence="6">
    <location>
        <begin position="58"/>
        <end position="266"/>
    </location>
</feature>
<dbReference type="GO" id="GO:0016020">
    <property type="term" value="C:membrane"/>
    <property type="evidence" value="ECO:0007669"/>
    <property type="project" value="TreeGrafter"/>
</dbReference>
<dbReference type="GO" id="GO:0005975">
    <property type="term" value="P:carbohydrate metabolic process"/>
    <property type="evidence" value="ECO:0007669"/>
    <property type="project" value="InterPro"/>
</dbReference>
<dbReference type="WBParaSite" id="L893_g33905.t1">
    <property type="protein sequence ID" value="L893_g33905.t1"/>
    <property type="gene ID" value="L893_g33905"/>
</dbReference>
<dbReference type="AlphaFoldDB" id="A0A1I8A939"/>
<sequence length="314" mass="36865">MNLLHWHLVDSESFPYESRTFPELSEKGAYSPRHVYSQKHVAEVIEHARLRGKTDLPNLVDPTKPENFAFLEKFFSEITEVFEDDFLHLGGDEVTFWIEECWSRNPKIRDFMEQHGFGNSTVELENYYFSKLEKVLSKVRPKGKRVLYWQEVFDQNKPPVDAIVHVWKGNTFKEQMDEMEMVTSAGHQAILSSCWYLNYIHYGPDWMEGEGKYYYCDPRGFNATDDQKELVLGGIVAMWGEYVDATNIEARTWPRASAAAERLWSDPEHTKSAEEAWPRLHEFRCRMVARGFRAEPNNAPDFCPQEWEEVYPAR</sequence>
<dbReference type="GO" id="GO:0004563">
    <property type="term" value="F:beta-N-acetylhexosaminidase activity"/>
    <property type="evidence" value="ECO:0007669"/>
    <property type="project" value="UniProtKB-EC"/>
</dbReference>
<dbReference type="InterPro" id="IPR025705">
    <property type="entry name" value="Beta_hexosaminidase_sua/sub"/>
</dbReference>
<evidence type="ECO:0000313" key="7">
    <source>
        <dbReference type="Proteomes" id="UP000095287"/>
    </source>
</evidence>
<accession>A0A1I8A939</accession>
<organism evidence="7 8">
    <name type="scientific">Steinernema glaseri</name>
    <dbReference type="NCBI Taxonomy" id="37863"/>
    <lineage>
        <taxon>Eukaryota</taxon>
        <taxon>Metazoa</taxon>
        <taxon>Ecdysozoa</taxon>
        <taxon>Nematoda</taxon>
        <taxon>Chromadorea</taxon>
        <taxon>Rhabditida</taxon>
        <taxon>Tylenchina</taxon>
        <taxon>Panagrolaimomorpha</taxon>
        <taxon>Strongyloidoidea</taxon>
        <taxon>Steinernematidae</taxon>
        <taxon>Steinernema</taxon>
    </lineage>
</organism>
<dbReference type="InterPro" id="IPR015883">
    <property type="entry name" value="Glyco_hydro_20_cat"/>
</dbReference>
<protein>
    <recommendedName>
        <fullName evidence="3">beta-N-acetylhexosaminidase</fullName>
        <ecNumber evidence="3">3.2.1.52</ecNumber>
    </recommendedName>
</protein>
<dbReference type="Proteomes" id="UP000095287">
    <property type="component" value="Unplaced"/>
</dbReference>
<dbReference type="PANTHER" id="PTHR22600">
    <property type="entry name" value="BETA-HEXOSAMINIDASE"/>
    <property type="match status" value="1"/>
</dbReference>
<evidence type="ECO:0000259" key="6">
    <source>
        <dbReference type="Pfam" id="PF00728"/>
    </source>
</evidence>
<evidence type="ECO:0000313" key="8">
    <source>
        <dbReference type="WBParaSite" id="L893_g33905.t1"/>
    </source>
</evidence>
<comment type="catalytic activity">
    <reaction evidence="1">
        <text>Hydrolysis of terminal non-reducing N-acetyl-D-hexosamine residues in N-acetyl-beta-D-hexosaminides.</text>
        <dbReference type="EC" id="3.2.1.52"/>
    </reaction>
</comment>
<dbReference type="PANTHER" id="PTHR22600:SF21">
    <property type="entry name" value="BETA-HEXOSAMINIDASE A"/>
    <property type="match status" value="1"/>
</dbReference>
<evidence type="ECO:0000256" key="5">
    <source>
        <dbReference type="PIRSR" id="PIRSR625705-1"/>
    </source>
</evidence>
<dbReference type="InterPro" id="IPR017853">
    <property type="entry name" value="GH"/>
</dbReference>
<evidence type="ECO:0000256" key="1">
    <source>
        <dbReference type="ARBA" id="ARBA00001231"/>
    </source>
</evidence>
<dbReference type="GO" id="GO:0030203">
    <property type="term" value="P:glycosaminoglycan metabolic process"/>
    <property type="evidence" value="ECO:0007669"/>
    <property type="project" value="TreeGrafter"/>
</dbReference>
<dbReference type="PRINTS" id="PR00738">
    <property type="entry name" value="GLHYDRLASE20"/>
</dbReference>
<dbReference type="Gene3D" id="3.20.20.80">
    <property type="entry name" value="Glycosidases"/>
    <property type="match status" value="2"/>
</dbReference>
<comment type="similarity">
    <text evidence="2">Belongs to the glycosyl hydrolase 20 family.</text>
</comment>